<comment type="caution">
    <text evidence="1">The sequence shown here is derived from an EMBL/GenBank/DDBJ whole genome shotgun (WGS) entry which is preliminary data.</text>
</comment>
<proteinExistence type="predicted"/>
<evidence type="ECO:0000313" key="2">
    <source>
        <dbReference type="Proteomes" id="UP001380953"/>
    </source>
</evidence>
<organism evidence="1 2">
    <name type="scientific">Saccharibacillus sacchari</name>
    <dbReference type="NCBI Taxonomy" id="456493"/>
    <lineage>
        <taxon>Bacteria</taxon>
        <taxon>Bacillati</taxon>
        <taxon>Bacillota</taxon>
        <taxon>Bacilli</taxon>
        <taxon>Bacillales</taxon>
        <taxon>Paenibacillaceae</taxon>
        <taxon>Saccharibacillus</taxon>
    </lineage>
</organism>
<protein>
    <submittedName>
        <fullName evidence="1">Cadherin-like beta sandwich domain-containing protein</fullName>
    </submittedName>
</protein>
<sequence>MLRKRQRSFMQRFMCLSLALLLIFTSSVWLSGNASAATSWSTLTSNTTNPIYKVAYGNGMWVGATDGGGKIVTSSNGSSWTERTVDAGYTDSFLNVTYASGKWVLTGNSGRVYTSSDALTWTNYSTGNTAFNISGVAYGNSTYVLAANSGNLYYSSDATTWTNVKPDTINFLGVAYGNGLFVAVGDNGVTYTSPNGVTWTSRGPIASGNSLYSVRYLNGTFYATSDGLIATSTNGTTWSTQSISASSGSPLYDISYSGGKYVIVGGAVSSSGIVLVSSNGTSWTLESPNTDQDLYGIATNDNLFVAGGGSGVLRSQSIAPSTDATLSNLAINQGTLNPTFASGTTAYTANVAYGVTSINVTPTVNQANATVTVNGTTTTSGSAQAVSLSVGSNSIPVVVTAQDGTTTQTYTINVTRAAPSTDATLSNLAINQGVLTPTFASGTTSYSATVAYTVNSINVTPTVNQANATVKVNGTTTTSGSAHAVALSVGSNSIPVVVTAQDGSTSQTYTITVTRAAASTNANLSGLSLSSGTLTPTFDAGTTSYSASVANTTTSITVTPTTSSTNATVTVNGTTVTSGSASSSIGLAVGSNTISVVVTAQDGSTTKTYTLTVTRAAATSTDATLSNLAVNQGTLSPTFAPGTTSYSVSVPNNATSINVTPTVNQANATVTVNGATTTSGSAQTIPLAVGSNTIQVVVTAQDGSTTKTYTITVTRAAAASTDATLGSLAVNQGTLSPSFASGTTSYSVSVVNSVSSINVTPTVNQANATVTVNGTTTTSGSAQTIPLAVGANTIQVVVTAQDGSTTKTYTITVTRAAAASTDATLGSLAVNQGTLSPSFASGTTSYSVSVANSVSSINVTPTVNQANATVTVNGATTTSGSAQTIPLAVGANTIQVVVTAQDGSTTKTYTITVIRAASTNATLSALTISAGTLSPTFSSSITNYSSNVSNATTSTTITPTSTENTATITVNGTTTTSGSSTTSIPLAVGANTIQVTVTAEDGNTTKTYTITIVRQGSSNNDLNNLTISAGTLSPVFAPGTTSYTTSVPNATTSVTVTPTLADNTANVTVNGSYVSSGSASGTIALSTGSNTISIVVTAQNNMTQTYTIQVTRLQNPNLSNLTISAGTLTPAFDADQLSYTATVEYASSSIQVTPTTVGTPQTLTVDGISATSGSPTTVSLSVGSNSVPVVIAMSDGATRTYTLAITRNDISDSDAVQQTYDALEIGYAQGDSSNSVTQNLDLPLNGDHATTISWVSSNPDVIQNDGTVTRPSYPSSDATVTLNALIQKGSSLKIKTFTVLVKALAITDEQAVIEDRDALQLGFAPGDDKTSVTQNIALPITGSNGTTISWTSDASATIDENGKVTRPSYVEGDRTVKLTATIVRGSVSEIREFAVVVKASPASPVADLQALAINGFTLTPAFDRGTREYALNVPNATSSVSVTASVYTEGSTFTVQGVSVANGESSAPIELTVGTNTIAVKVTAQDGITQDVYTIRVERAAASNPGGNNGGATEPVTTSPVVTTPTTPTTPPASSSSGFEIRVNGRLVEQIATGALTQVNGQAVFNAVIDTGKLTSLLAGEGANPLVVVPVTATADKVSTQLSGEAVQLLQDRGATLRVETTLGSYTLPASELRLAQLGGAPGSNAASDQLKVDITVQRSEANVISALNTRASVSGFTVVQPPVDFDITATYGDQTAALNSFSNYVERELPVPSGYDPNRITTAVVIEADGSIRHVPTAVTRSNDTYFAEINSLTNSDYALIWSPKQFTDVAGLWSQTAVNDMGSRQIVNGIDDSRFNPSGSVTRAEFAAILVRALGLPDNGTASTFRDVPSGEWYAGAVSKAAEYGLIDGYADGTFRPTNTISRQEAFAVLARAAQVAKPVSTTDGTSLEAYSDADKVGKWATENLRFVLSSGLVQGSGGKLNPNATLSRAETAAIVQRLLKKAELID</sequence>
<dbReference type="EMBL" id="JBBKAR010000026">
    <property type="protein sequence ID" value="MEJ8303877.1"/>
    <property type="molecule type" value="Genomic_DNA"/>
</dbReference>
<reference evidence="1" key="1">
    <citation type="submission" date="2024-03" db="EMBL/GenBank/DDBJ databases">
        <title>Whole genome sequecning of epiphytes from Marcgravia umbellata leaves.</title>
        <authorList>
            <person name="Kumar G."/>
            <person name="Savka M.A."/>
        </authorList>
    </citation>
    <scope>NUCLEOTIDE SEQUENCE</scope>
    <source>
        <strain evidence="1">RIT_BL5</strain>
    </source>
</reference>
<gene>
    <name evidence="1" type="ORF">WKI47_08165</name>
</gene>
<keyword evidence="2" id="KW-1185">Reference proteome</keyword>
<evidence type="ECO:0000313" key="1">
    <source>
        <dbReference type="EMBL" id="MEJ8303877.1"/>
    </source>
</evidence>
<accession>A0ACC6PAR2</accession>
<dbReference type="Proteomes" id="UP001380953">
    <property type="component" value="Unassembled WGS sequence"/>
</dbReference>
<name>A0ACC6PAR2_9BACL</name>